<dbReference type="PANTHER" id="PTHR31637">
    <property type="entry name" value="2,3-BISPHOSPHOGLYCERATE-INDEPENDENT PHOSPHOGLYCERATE MUTASE"/>
    <property type="match status" value="1"/>
</dbReference>
<reference evidence="2 3" key="1">
    <citation type="submission" date="2016-09" db="EMBL/GenBank/DDBJ databases">
        <title>Genome Sequence of Salegentibacter salarius,Isolated from a Marine Solar Saltern of the Yellow Sea in South Korea.</title>
        <authorList>
            <person name="Zheng Q."/>
            <person name="Liu Y."/>
        </authorList>
    </citation>
    <scope>NUCLEOTIDE SEQUENCE [LARGE SCALE GENOMIC DNA]</scope>
    <source>
        <strain evidence="2 3">KCTC 12974</strain>
    </source>
</reference>
<organism evidence="2 3">
    <name type="scientific">Salegentibacter salarius</name>
    <dbReference type="NCBI Taxonomy" id="435906"/>
    <lineage>
        <taxon>Bacteria</taxon>
        <taxon>Pseudomonadati</taxon>
        <taxon>Bacteroidota</taxon>
        <taxon>Flavobacteriia</taxon>
        <taxon>Flavobacteriales</taxon>
        <taxon>Flavobacteriaceae</taxon>
        <taxon>Salegentibacter</taxon>
    </lineage>
</organism>
<dbReference type="EMBL" id="MJBR01000006">
    <property type="protein sequence ID" value="OEY73476.1"/>
    <property type="molecule type" value="Genomic_DNA"/>
</dbReference>
<dbReference type="PANTHER" id="PTHR31637:SF0">
    <property type="entry name" value="2,3-BISPHOSPHOGLYCERATE-INDEPENDENT PHOSPHOGLYCERATE MUTASE"/>
    <property type="match status" value="1"/>
</dbReference>
<dbReference type="Gene3D" id="3.40.720.10">
    <property type="entry name" value="Alkaline Phosphatase, subunit A"/>
    <property type="match status" value="1"/>
</dbReference>
<dbReference type="Proteomes" id="UP000176009">
    <property type="component" value="Unassembled WGS sequence"/>
</dbReference>
<feature type="domain" description="Metalloenzyme" evidence="1">
    <location>
        <begin position="1"/>
        <end position="63"/>
    </location>
</feature>
<proteinExistence type="predicted"/>
<dbReference type="InterPro" id="IPR005995">
    <property type="entry name" value="Pgm_bpd_ind"/>
</dbReference>
<gene>
    <name evidence="2" type="ORF">BHS39_09185</name>
</gene>
<comment type="caution">
    <text evidence="2">The sequence shown here is derived from an EMBL/GenBank/DDBJ whole genome shotgun (WGS) entry which is preliminary data.</text>
</comment>
<evidence type="ECO:0000313" key="3">
    <source>
        <dbReference type="Proteomes" id="UP000176009"/>
    </source>
</evidence>
<sequence>MILDGWGIAPEVEKEASAIVQAKTPFMDKIWQKQPHTQLQTHGIAVGLPEGQMGNSEVGHINIGAGRVVLPKPG</sequence>
<evidence type="ECO:0000259" key="1">
    <source>
        <dbReference type="Pfam" id="PF01676"/>
    </source>
</evidence>
<keyword evidence="3" id="KW-1185">Reference proteome</keyword>
<protein>
    <recommendedName>
        <fullName evidence="1">Metalloenzyme domain-containing protein</fullName>
    </recommendedName>
</protein>
<dbReference type="SUPFAM" id="SSF53649">
    <property type="entry name" value="Alkaline phosphatase-like"/>
    <property type="match status" value="1"/>
</dbReference>
<name>A0ABX3BJY8_9FLAO</name>
<dbReference type="InterPro" id="IPR017850">
    <property type="entry name" value="Alkaline_phosphatase_core_sf"/>
</dbReference>
<accession>A0ABX3BJY8</accession>
<dbReference type="Pfam" id="PF01676">
    <property type="entry name" value="Metalloenzyme"/>
    <property type="match status" value="1"/>
</dbReference>
<evidence type="ECO:0000313" key="2">
    <source>
        <dbReference type="EMBL" id="OEY73476.1"/>
    </source>
</evidence>
<dbReference type="InterPro" id="IPR006124">
    <property type="entry name" value="Metalloenzyme"/>
</dbReference>